<evidence type="ECO:0000313" key="2">
    <source>
        <dbReference type="EMBL" id="KAK3786613.1"/>
    </source>
</evidence>
<dbReference type="AlphaFoldDB" id="A0AAE1DYV0"/>
<evidence type="ECO:0000259" key="1">
    <source>
        <dbReference type="Pfam" id="PF13843"/>
    </source>
</evidence>
<reference evidence="2" key="1">
    <citation type="journal article" date="2023" name="G3 (Bethesda)">
        <title>A reference genome for the long-term kleptoplast-retaining sea slug Elysia crispata morphotype clarki.</title>
        <authorList>
            <person name="Eastman K.E."/>
            <person name="Pendleton A.L."/>
            <person name="Shaikh M.A."/>
            <person name="Suttiyut T."/>
            <person name="Ogas R."/>
            <person name="Tomko P."/>
            <person name="Gavelis G."/>
            <person name="Widhalm J.R."/>
            <person name="Wisecaver J.H."/>
        </authorList>
    </citation>
    <scope>NUCLEOTIDE SEQUENCE</scope>
    <source>
        <strain evidence="2">ECLA1</strain>
    </source>
</reference>
<feature type="domain" description="PiggyBac transposable element-derived protein" evidence="1">
    <location>
        <begin position="2"/>
        <end position="148"/>
    </location>
</feature>
<proteinExistence type="predicted"/>
<comment type="caution">
    <text evidence="2">The sequence shown here is derived from an EMBL/GenBank/DDBJ whole genome shotgun (WGS) entry which is preliminary data.</text>
</comment>
<dbReference type="PANTHER" id="PTHR46599:SF3">
    <property type="entry name" value="PIGGYBAC TRANSPOSABLE ELEMENT-DERIVED PROTEIN 4"/>
    <property type="match status" value="1"/>
</dbReference>
<organism evidence="2 3">
    <name type="scientific">Elysia crispata</name>
    <name type="common">lettuce slug</name>
    <dbReference type="NCBI Taxonomy" id="231223"/>
    <lineage>
        <taxon>Eukaryota</taxon>
        <taxon>Metazoa</taxon>
        <taxon>Spiralia</taxon>
        <taxon>Lophotrochozoa</taxon>
        <taxon>Mollusca</taxon>
        <taxon>Gastropoda</taxon>
        <taxon>Heterobranchia</taxon>
        <taxon>Euthyneura</taxon>
        <taxon>Panpulmonata</taxon>
        <taxon>Sacoglossa</taxon>
        <taxon>Placobranchoidea</taxon>
        <taxon>Plakobranchidae</taxon>
        <taxon>Elysia</taxon>
    </lineage>
</organism>
<gene>
    <name evidence="2" type="ORF">RRG08_027571</name>
</gene>
<sequence>MNKLLDRFQAAFYPWQNLSLDETVVGWKGRFKYHPFNATKPKKFHIKMFGLCDSTTGYTYNLLRYFGSETAYNPTLDPESESAIKVFQTLLAPLSRGHHVFADRYYKTRNLVDYLLRRHFYYNGTIQSNRRLFPPELNSLKMNHKEKKYFMNESHEGSSSDHPEGQKG</sequence>
<dbReference type="InterPro" id="IPR029526">
    <property type="entry name" value="PGBD"/>
</dbReference>
<accession>A0AAE1DYV0</accession>
<name>A0AAE1DYV0_9GAST</name>
<protein>
    <recommendedName>
        <fullName evidence="1">PiggyBac transposable element-derived protein domain-containing protein</fullName>
    </recommendedName>
</protein>
<dbReference type="Proteomes" id="UP001283361">
    <property type="component" value="Unassembled WGS sequence"/>
</dbReference>
<dbReference type="EMBL" id="JAWDGP010001951">
    <property type="protein sequence ID" value="KAK3786613.1"/>
    <property type="molecule type" value="Genomic_DNA"/>
</dbReference>
<evidence type="ECO:0000313" key="3">
    <source>
        <dbReference type="Proteomes" id="UP001283361"/>
    </source>
</evidence>
<keyword evidence="3" id="KW-1185">Reference proteome</keyword>
<dbReference type="PANTHER" id="PTHR46599">
    <property type="entry name" value="PIGGYBAC TRANSPOSABLE ELEMENT-DERIVED PROTEIN 4"/>
    <property type="match status" value="1"/>
</dbReference>
<dbReference type="Pfam" id="PF13843">
    <property type="entry name" value="DDE_Tnp_1_7"/>
    <property type="match status" value="1"/>
</dbReference>